<keyword evidence="1" id="KW-0812">Transmembrane</keyword>
<evidence type="ECO:0000313" key="2">
    <source>
        <dbReference type="EMBL" id="KAA9131399.1"/>
    </source>
</evidence>
<dbReference type="EMBL" id="VYXP01000005">
    <property type="protein sequence ID" value="KAA9131399.1"/>
    <property type="molecule type" value="Genomic_DNA"/>
</dbReference>
<feature type="transmembrane region" description="Helical" evidence="1">
    <location>
        <begin position="31"/>
        <end position="48"/>
    </location>
</feature>
<reference evidence="2 3" key="1">
    <citation type="submission" date="2019-09" db="EMBL/GenBank/DDBJ databases">
        <title>Wenzhouxiangella sp. Genome sequencing and assembly.</title>
        <authorList>
            <person name="Zhang R."/>
        </authorList>
    </citation>
    <scope>NUCLEOTIDE SEQUENCE [LARGE SCALE GENOMIC DNA]</scope>
    <source>
        <strain evidence="2 3">W260</strain>
    </source>
</reference>
<proteinExistence type="predicted"/>
<evidence type="ECO:0000256" key="1">
    <source>
        <dbReference type="SAM" id="Phobius"/>
    </source>
</evidence>
<keyword evidence="3" id="KW-1185">Reference proteome</keyword>
<keyword evidence="1" id="KW-0472">Membrane</keyword>
<comment type="caution">
    <text evidence="2">The sequence shown here is derived from an EMBL/GenBank/DDBJ whole genome shotgun (WGS) entry which is preliminary data.</text>
</comment>
<feature type="transmembrane region" description="Helical" evidence="1">
    <location>
        <begin position="80"/>
        <end position="99"/>
    </location>
</feature>
<gene>
    <name evidence="2" type="ORF">F3N42_08745</name>
</gene>
<keyword evidence="1" id="KW-1133">Transmembrane helix</keyword>
<feature type="transmembrane region" description="Helical" evidence="1">
    <location>
        <begin position="120"/>
        <end position="144"/>
    </location>
</feature>
<sequence>MTPGIPRLLVALLLVIYPLLVWQGLDRLGVAPMVVVLGGLLIARSLMLGERLGRLLPLAMVAIVLFVVAVVLSGDSRGLLLYPVLVNAALCGACAWSLMRPPSLLERGLRLAGRELPDEATPYLRVVTACWAVFFAANGAVAAWTALAASLDTWAFYNGFLAYVLIGAMIGIECLVRPVYRRRVARGRND</sequence>
<organism evidence="2 3">
    <name type="scientific">Marinihelvus fidelis</name>
    <dbReference type="NCBI Taxonomy" id="2613842"/>
    <lineage>
        <taxon>Bacteria</taxon>
        <taxon>Pseudomonadati</taxon>
        <taxon>Pseudomonadota</taxon>
        <taxon>Gammaproteobacteria</taxon>
        <taxon>Chromatiales</taxon>
        <taxon>Wenzhouxiangellaceae</taxon>
        <taxon>Marinihelvus</taxon>
    </lineage>
</organism>
<dbReference type="Proteomes" id="UP000325372">
    <property type="component" value="Unassembled WGS sequence"/>
</dbReference>
<accession>A0A5N0TDM9</accession>
<feature type="transmembrane region" description="Helical" evidence="1">
    <location>
        <begin position="55"/>
        <end position="74"/>
    </location>
</feature>
<protein>
    <recommendedName>
        <fullName evidence="4">DNA gyrase subunit B</fullName>
    </recommendedName>
</protein>
<dbReference type="AlphaFoldDB" id="A0A5N0TDM9"/>
<feature type="transmembrane region" description="Helical" evidence="1">
    <location>
        <begin position="156"/>
        <end position="176"/>
    </location>
</feature>
<evidence type="ECO:0000313" key="3">
    <source>
        <dbReference type="Proteomes" id="UP000325372"/>
    </source>
</evidence>
<name>A0A5N0TDM9_9GAMM</name>
<evidence type="ECO:0008006" key="4">
    <source>
        <dbReference type="Google" id="ProtNLM"/>
    </source>
</evidence>
<dbReference type="RefSeq" id="WP_150864049.1">
    <property type="nucleotide sequence ID" value="NZ_VYXP01000005.1"/>
</dbReference>
<feature type="transmembrane region" description="Helical" evidence="1">
    <location>
        <begin position="7"/>
        <end position="25"/>
    </location>
</feature>